<feature type="domain" description="Major facilitator superfamily (MFS) profile" evidence="2">
    <location>
        <begin position="1"/>
        <end position="119"/>
    </location>
</feature>
<dbReference type="InterPro" id="IPR020846">
    <property type="entry name" value="MFS_dom"/>
</dbReference>
<sequence length="128" mass="13316">KIDRKLAIVAIGSVALAILVLIIPTATGWMLVLMLLIGIAQTLVPVPIFALPPEVISPERLGLGFDILATCLNLGIVLGPATVGLVRDVTGSYSASYALMAGFAFLVTLAMLILGRMRSKISAATRSG</sequence>
<feature type="transmembrane region" description="Helical" evidence="1">
    <location>
        <begin position="63"/>
        <end position="83"/>
    </location>
</feature>
<feature type="transmembrane region" description="Helical" evidence="1">
    <location>
        <begin position="95"/>
        <end position="114"/>
    </location>
</feature>
<feature type="transmembrane region" description="Helical" evidence="1">
    <location>
        <begin position="29"/>
        <end position="51"/>
    </location>
</feature>
<reference evidence="3" key="1">
    <citation type="journal article" date="2014" name="Front. Microbiol.">
        <title>High frequency of phylogenetically diverse reductive dehalogenase-homologous genes in deep subseafloor sedimentary metagenomes.</title>
        <authorList>
            <person name="Kawai M."/>
            <person name="Futagami T."/>
            <person name="Toyoda A."/>
            <person name="Takaki Y."/>
            <person name="Nishi S."/>
            <person name="Hori S."/>
            <person name="Arai W."/>
            <person name="Tsubouchi T."/>
            <person name="Morono Y."/>
            <person name="Uchiyama I."/>
            <person name="Ito T."/>
            <person name="Fujiyama A."/>
            <person name="Inagaki F."/>
            <person name="Takami H."/>
        </authorList>
    </citation>
    <scope>NUCLEOTIDE SEQUENCE</scope>
    <source>
        <strain evidence="3">Expedition CK06-06</strain>
    </source>
</reference>
<gene>
    <name evidence="3" type="ORF">S06H3_05355</name>
</gene>
<organism evidence="3">
    <name type="scientific">marine sediment metagenome</name>
    <dbReference type="NCBI Taxonomy" id="412755"/>
    <lineage>
        <taxon>unclassified sequences</taxon>
        <taxon>metagenomes</taxon>
        <taxon>ecological metagenomes</taxon>
    </lineage>
</organism>
<protein>
    <recommendedName>
        <fullName evidence="2">Major facilitator superfamily (MFS) profile domain-containing protein</fullName>
    </recommendedName>
</protein>
<keyword evidence="1" id="KW-0812">Transmembrane</keyword>
<dbReference type="InterPro" id="IPR011701">
    <property type="entry name" value="MFS"/>
</dbReference>
<dbReference type="Gene3D" id="1.20.1250.20">
    <property type="entry name" value="MFS general substrate transporter like domains"/>
    <property type="match status" value="1"/>
</dbReference>
<comment type="caution">
    <text evidence="3">The sequence shown here is derived from an EMBL/GenBank/DDBJ whole genome shotgun (WGS) entry which is preliminary data.</text>
</comment>
<keyword evidence="1" id="KW-0472">Membrane</keyword>
<accession>X1LHE0</accession>
<name>X1LHE0_9ZZZZ</name>
<dbReference type="EMBL" id="BARV01001974">
    <property type="protein sequence ID" value="GAI01800.1"/>
    <property type="molecule type" value="Genomic_DNA"/>
</dbReference>
<feature type="non-terminal residue" evidence="3">
    <location>
        <position position="1"/>
    </location>
</feature>
<dbReference type="InterPro" id="IPR036259">
    <property type="entry name" value="MFS_trans_sf"/>
</dbReference>
<dbReference type="GO" id="GO:0022857">
    <property type="term" value="F:transmembrane transporter activity"/>
    <property type="evidence" value="ECO:0007669"/>
    <property type="project" value="InterPro"/>
</dbReference>
<feature type="transmembrane region" description="Helical" evidence="1">
    <location>
        <begin position="7"/>
        <end position="23"/>
    </location>
</feature>
<dbReference type="SUPFAM" id="SSF103473">
    <property type="entry name" value="MFS general substrate transporter"/>
    <property type="match status" value="1"/>
</dbReference>
<proteinExistence type="predicted"/>
<evidence type="ECO:0000259" key="2">
    <source>
        <dbReference type="PROSITE" id="PS50850"/>
    </source>
</evidence>
<dbReference type="AlphaFoldDB" id="X1LHE0"/>
<dbReference type="Pfam" id="PF07690">
    <property type="entry name" value="MFS_1"/>
    <property type="match status" value="1"/>
</dbReference>
<evidence type="ECO:0000256" key="1">
    <source>
        <dbReference type="SAM" id="Phobius"/>
    </source>
</evidence>
<dbReference type="PROSITE" id="PS50850">
    <property type="entry name" value="MFS"/>
    <property type="match status" value="1"/>
</dbReference>
<keyword evidence="1" id="KW-1133">Transmembrane helix</keyword>
<evidence type="ECO:0000313" key="3">
    <source>
        <dbReference type="EMBL" id="GAI01800.1"/>
    </source>
</evidence>